<dbReference type="InterPro" id="IPR006311">
    <property type="entry name" value="TAT_signal"/>
</dbReference>
<evidence type="ECO:0000256" key="12">
    <source>
        <dbReference type="SAM" id="SignalP"/>
    </source>
</evidence>
<evidence type="ECO:0000256" key="3">
    <source>
        <dbReference type="ARBA" id="ARBA00022630"/>
    </source>
</evidence>
<dbReference type="OrthoDB" id="9778595at2"/>
<dbReference type="EC" id="2.7.1.180" evidence="1 10"/>
<reference evidence="13 14" key="1">
    <citation type="submission" date="2017-03" db="EMBL/GenBank/DDBJ databases">
        <authorList>
            <person name="Afonso C.L."/>
            <person name="Miller P.J."/>
            <person name="Scott M.A."/>
            <person name="Spackman E."/>
            <person name="Goraichik I."/>
            <person name="Dimitrov K.M."/>
            <person name="Suarez D.L."/>
            <person name="Swayne D.E."/>
        </authorList>
    </citation>
    <scope>NUCLEOTIDE SEQUENCE [LARGE SCALE GENOMIC DNA]</scope>
    <source>
        <strain evidence="13 14">CECT 7023</strain>
    </source>
</reference>
<dbReference type="SUPFAM" id="SSF143631">
    <property type="entry name" value="ApbE-like"/>
    <property type="match status" value="1"/>
</dbReference>
<dbReference type="InterPro" id="IPR024932">
    <property type="entry name" value="ApbE"/>
</dbReference>
<dbReference type="GO" id="GO:0016740">
    <property type="term" value="F:transferase activity"/>
    <property type="evidence" value="ECO:0007669"/>
    <property type="project" value="UniProtKB-UniRule"/>
</dbReference>
<keyword evidence="14" id="KW-1185">Reference proteome</keyword>
<comment type="cofactor">
    <cofactor evidence="11">
        <name>Mg(2+)</name>
        <dbReference type="ChEBI" id="CHEBI:18420"/>
    </cofactor>
    <cofactor evidence="11">
        <name>Mn(2+)</name>
        <dbReference type="ChEBI" id="CHEBI:29035"/>
    </cofactor>
    <text evidence="11">Magnesium. Can also use manganese.</text>
</comment>
<evidence type="ECO:0000256" key="2">
    <source>
        <dbReference type="ARBA" id="ARBA00016337"/>
    </source>
</evidence>
<evidence type="ECO:0000256" key="11">
    <source>
        <dbReference type="PIRSR" id="PIRSR006268-2"/>
    </source>
</evidence>
<gene>
    <name evidence="13" type="primary">apbE_1</name>
    <name evidence="13" type="ORF">ROA7023_00809</name>
</gene>
<evidence type="ECO:0000256" key="4">
    <source>
        <dbReference type="ARBA" id="ARBA00022679"/>
    </source>
</evidence>
<keyword evidence="7 10" id="KW-0460">Magnesium</keyword>
<feature type="signal peptide" evidence="12">
    <location>
        <begin position="1"/>
        <end position="30"/>
    </location>
</feature>
<keyword evidence="4 10" id="KW-0808">Transferase</keyword>
<comment type="similarity">
    <text evidence="10">Belongs to the ApbE family.</text>
</comment>
<keyword evidence="3 10" id="KW-0285">Flavoprotein</keyword>
<protein>
    <recommendedName>
        <fullName evidence="2 10">FAD:protein FMN transferase</fullName>
        <ecNumber evidence="1 10">2.7.1.180</ecNumber>
    </recommendedName>
    <alternativeName>
        <fullName evidence="8 10">Flavin transferase</fullName>
    </alternativeName>
</protein>
<accession>A0A1Y5RUT0</accession>
<feature type="binding site" evidence="11">
    <location>
        <position position="167"/>
    </location>
    <ligand>
        <name>Mg(2+)</name>
        <dbReference type="ChEBI" id="CHEBI:18420"/>
    </ligand>
</feature>
<dbReference type="PIRSF" id="PIRSF006268">
    <property type="entry name" value="ApbE"/>
    <property type="match status" value="1"/>
</dbReference>
<keyword evidence="12" id="KW-0732">Signal</keyword>
<dbReference type="PROSITE" id="PS51318">
    <property type="entry name" value="TAT"/>
    <property type="match status" value="1"/>
</dbReference>
<evidence type="ECO:0000313" key="13">
    <source>
        <dbReference type="EMBL" id="SLN25981.1"/>
    </source>
</evidence>
<keyword evidence="6 10" id="KW-0274">FAD</keyword>
<evidence type="ECO:0000256" key="9">
    <source>
        <dbReference type="ARBA" id="ARBA00048540"/>
    </source>
</evidence>
<dbReference type="EMBL" id="FWFZ01000003">
    <property type="protein sequence ID" value="SLN25981.1"/>
    <property type="molecule type" value="Genomic_DNA"/>
</dbReference>
<dbReference type="AlphaFoldDB" id="A0A1Y5RUT0"/>
<keyword evidence="5 10" id="KW-0479">Metal-binding</keyword>
<organism evidence="13 14">
    <name type="scientific">Roseisalinus antarcticus</name>
    <dbReference type="NCBI Taxonomy" id="254357"/>
    <lineage>
        <taxon>Bacteria</taxon>
        <taxon>Pseudomonadati</taxon>
        <taxon>Pseudomonadota</taxon>
        <taxon>Alphaproteobacteria</taxon>
        <taxon>Rhodobacterales</taxon>
        <taxon>Roseobacteraceae</taxon>
        <taxon>Roseisalinus</taxon>
    </lineage>
</organism>
<dbReference type="Proteomes" id="UP000193900">
    <property type="component" value="Unassembled WGS sequence"/>
</dbReference>
<proteinExistence type="inferred from homology"/>
<dbReference type="InterPro" id="IPR003374">
    <property type="entry name" value="ApbE-like_sf"/>
</dbReference>
<dbReference type="RefSeq" id="WP_085877729.1">
    <property type="nucleotide sequence ID" value="NZ_FWFZ01000003.1"/>
</dbReference>
<dbReference type="Gene3D" id="3.10.520.10">
    <property type="entry name" value="ApbE-like domains"/>
    <property type="match status" value="1"/>
</dbReference>
<evidence type="ECO:0000256" key="1">
    <source>
        <dbReference type="ARBA" id="ARBA00011955"/>
    </source>
</evidence>
<keyword evidence="13" id="KW-0449">Lipoprotein</keyword>
<feature type="binding site" evidence="11">
    <location>
        <position position="281"/>
    </location>
    <ligand>
        <name>Mg(2+)</name>
        <dbReference type="ChEBI" id="CHEBI:18420"/>
    </ligand>
</feature>
<name>A0A1Y5RUT0_9RHOB</name>
<dbReference type="PANTHER" id="PTHR30040:SF2">
    <property type="entry name" value="FAD:PROTEIN FMN TRANSFERASE"/>
    <property type="match status" value="1"/>
</dbReference>
<comment type="catalytic activity">
    <reaction evidence="9 10">
        <text>L-threonyl-[protein] + FAD = FMN-L-threonyl-[protein] + AMP + H(+)</text>
        <dbReference type="Rhea" id="RHEA:36847"/>
        <dbReference type="Rhea" id="RHEA-COMP:11060"/>
        <dbReference type="Rhea" id="RHEA-COMP:11061"/>
        <dbReference type="ChEBI" id="CHEBI:15378"/>
        <dbReference type="ChEBI" id="CHEBI:30013"/>
        <dbReference type="ChEBI" id="CHEBI:57692"/>
        <dbReference type="ChEBI" id="CHEBI:74257"/>
        <dbReference type="ChEBI" id="CHEBI:456215"/>
        <dbReference type="EC" id="2.7.1.180"/>
    </reaction>
</comment>
<dbReference type="GO" id="GO:0046872">
    <property type="term" value="F:metal ion binding"/>
    <property type="evidence" value="ECO:0007669"/>
    <property type="project" value="UniProtKB-UniRule"/>
</dbReference>
<evidence type="ECO:0000256" key="5">
    <source>
        <dbReference type="ARBA" id="ARBA00022723"/>
    </source>
</evidence>
<evidence type="ECO:0000313" key="14">
    <source>
        <dbReference type="Proteomes" id="UP000193900"/>
    </source>
</evidence>
<evidence type="ECO:0000256" key="6">
    <source>
        <dbReference type="ARBA" id="ARBA00022827"/>
    </source>
</evidence>
<dbReference type="Pfam" id="PF02424">
    <property type="entry name" value="ApbE"/>
    <property type="match status" value="1"/>
</dbReference>
<feature type="chain" id="PRO_5039903363" description="FAD:protein FMN transferase" evidence="12">
    <location>
        <begin position="31"/>
        <end position="329"/>
    </location>
</feature>
<evidence type="ECO:0000256" key="10">
    <source>
        <dbReference type="PIRNR" id="PIRNR006268"/>
    </source>
</evidence>
<evidence type="ECO:0000256" key="7">
    <source>
        <dbReference type="ARBA" id="ARBA00022842"/>
    </source>
</evidence>
<sequence length="329" mass="33716">MRDAPKVRPSRRRFLGLVSAAVALPHVARADLPALEVLEGPAFGTRWRIVSAQGAGLAGLRGEIDRILGEVDRQMSPWRTDSEIGGFNRMRADAALPVSADTATVAEAALTLADASGGRFDPTVGPLVARWGFGPIRGDAAPGWRDISVAGGRLAKARPGLTLDLCGIAKGWALDRLGGLVRTAGLGGALIDLGGELAAVGLHPAGRPWQVAVEQPLAELTGAAAMLGLTDACVATSGTRAQAYGLQGREVSHIIDPATGAPVAGDLRSVTVVAPEATGADGWATALFAAGAVDGPALAREQGLNALFLAGAPQRLRAVTTGEMDRFLI</sequence>
<feature type="binding site" evidence="11">
    <location>
        <position position="285"/>
    </location>
    <ligand>
        <name>Mg(2+)</name>
        <dbReference type="ChEBI" id="CHEBI:18420"/>
    </ligand>
</feature>
<dbReference type="PANTHER" id="PTHR30040">
    <property type="entry name" value="THIAMINE BIOSYNTHESIS LIPOPROTEIN APBE"/>
    <property type="match status" value="1"/>
</dbReference>
<evidence type="ECO:0000256" key="8">
    <source>
        <dbReference type="ARBA" id="ARBA00031306"/>
    </source>
</evidence>